<accession>A0A432WNT4</accession>
<evidence type="ECO:0000256" key="1">
    <source>
        <dbReference type="SAM" id="MobiDB-lite"/>
    </source>
</evidence>
<dbReference type="InterPro" id="IPR052018">
    <property type="entry name" value="PHP_domain"/>
</dbReference>
<dbReference type="SUPFAM" id="SSF89550">
    <property type="entry name" value="PHP domain-like"/>
    <property type="match status" value="1"/>
</dbReference>
<dbReference type="InterPro" id="IPR004013">
    <property type="entry name" value="PHP_dom"/>
</dbReference>
<dbReference type="EMBL" id="PIPM01000003">
    <property type="protein sequence ID" value="RUO35435.1"/>
    <property type="molecule type" value="Genomic_DNA"/>
</dbReference>
<organism evidence="3 4">
    <name type="scientific">Aliidiomarina sanyensis</name>
    <dbReference type="NCBI Taxonomy" id="1249555"/>
    <lineage>
        <taxon>Bacteria</taxon>
        <taxon>Pseudomonadati</taxon>
        <taxon>Pseudomonadota</taxon>
        <taxon>Gammaproteobacteria</taxon>
        <taxon>Alteromonadales</taxon>
        <taxon>Idiomarinaceae</taxon>
        <taxon>Aliidiomarina</taxon>
    </lineage>
</organism>
<protein>
    <recommendedName>
        <fullName evidence="2">Polymerase/histidinol phosphatase N-terminal domain-containing protein</fullName>
    </recommendedName>
</protein>
<dbReference type="InterPro" id="IPR016195">
    <property type="entry name" value="Pol/histidinol_Pase-like"/>
</dbReference>
<name>A0A432WNT4_9GAMM</name>
<dbReference type="Proteomes" id="UP000288405">
    <property type="component" value="Unassembled WGS sequence"/>
</dbReference>
<dbReference type="Pfam" id="PF02811">
    <property type="entry name" value="PHP"/>
    <property type="match status" value="1"/>
</dbReference>
<dbReference type="Gene3D" id="3.20.20.140">
    <property type="entry name" value="Metal-dependent hydrolases"/>
    <property type="match status" value="1"/>
</dbReference>
<dbReference type="GO" id="GO:0004534">
    <property type="term" value="F:5'-3' RNA exonuclease activity"/>
    <property type="evidence" value="ECO:0007669"/>
    <property type="project" value="TreeGrafter"/>
</dbReference>
<reference evidence="3 4" key="1">
    <citation type="journal article" date="2011" name="Front. Microbiol.">
        <title>Genomic signatures of strain selection and enhancement in Bacillus atrophaeus var. globigii, a historical biowarfare simulant.</title>
        <authorList>
            <person name="Gibbons H.S."/>
            <person name="Broomall S.M."/>
            <person name="McNew L.A."/>
            <person name="Daligault H."/>
            <person name="Chapman C."/>
            <person name="Bruce D."/>
            <person name="Karavis M."/>
            <person name="Krepps M."/>
            <person name="McGregor P.A."/>
            <person name="Hong C."/>
            <person name="Park K.H."/>
            <person name="Akmal A."/>
            <person name="Feldman A."/>
            <person name="Lin J.S."/>
            <person name="Chang W.E."/>
            <person name="Higgs B.W."/>
            <person name="Demirev P."/>
            <person name="Lindquist J."/>
            <person name="Liem A."/>
            <person name="Fochler E."/>
            <person name="Read T.D."/>
            <person name="Tapia R."/>
            <person name="Johnson S."/>
            <person name="Bishop-Lilly K.A."/>
            <person name="Detter C."/>
            <person name="Han C."/>
            <person name="Sozhamannan S."/>
            <person name="Rosenzweig C.N."/>
            <person name="Skowronski E.W."/>
        </authorList>
    </citation>
    <scope>NUCLEOTIDE SEQUENCE [LARGE SCALE GENOMIC DNA]</scope>
    <source>
        <strain evidence="3 4">GYP-17</strain>
    </source>
</reference>
<sequence>MINAKNDAITQENVSNAGRSSRRSQPFVAVPPGSERIDLHCHSRCSDGALHPHELLLRAENMQIDVLAITDHDSIAGYQAAQRVLAEQRAARVVLIPGVEISTRWEGFEIHILGWNFDPEAPRLTALLTAQANKRRERSVAIHGKLLKQGIPAEDLPDPHQQPRDAVLTRLHFAEALVKARHCKDIQSAFDRYLGRGQCAYVASQWCSVEEAVEAIRASGGVAGLAHPLAYGLSNKWLRRLLVELKACGAEALEAVSSQQAPWQRQWLLELANEYGFYVSMGSDFHAPGKYRELGRNLKYQSEVAPVWTQWSKVENG</sequence>
<evidence type="ECO:0000313" key="3">
    <source>
        <dbReference type="EMBL" id="RUO35435.1"/>
    </source>
</evidence>
<dbReference type="Gene3D" id="1.10.150.650">
    <property type="match status" value="1"/>
</dbReference>
<comment type="caution">
    <text evidence="3">The sequence shown here is derived from an EMBL/GenBank/DDBJ whole genome shotgun (WGS) entry which is preliminary data.</text>
</comment>
<evidence type="ECO:0000313" key="4">
    <source>
        <dbReference type="Proteomes" id="UP000288405"/>
    </source>
</evidence>
<dbReference type="CDD" id="cd07438">
    <property type="entry name" value="PHP_HisPPase_AMP"/>
    <property type="match status" value="1"/>
</dbReference>
<dbReference type="AlphaFoldDB" id="A0A432WNT4"/>
<proteinExistence type="predicted"/>
<gene>
    <name evidence="3" type="ORF">CWE11_04555</name>
</gene>
<evidence type="ECO:0000259" key="2">
    <source>
        <dbReference type="SMART" id="SM00481"/>
    </source>
</evidence>
<dbReference type="PANTHER" id="PTHR42924">
    <property type="entry name" value="EXONUCLEASE"/>
    <property type="match status" value="1"/>
</dbReference>
<keyword evidence="4" id="KW-1185">Reference proteome</keyword>
<dbReference type="SMART" id="SM00481">
    <property type="entry name" value="POLIIIAc"/>
    <property type="match status" value="1"/>
</dbReference>
<feature type="domain" description="Polymerase/histidinol phosphatase N-terminal" evidence="2">
    <location>
        <begin position="37"/>
        <end position="105"/>
    </location>
</feature>
<dbReference type="InterPro" id="IPR003141">
    <property type="entry name" value="Pol/His_phosphatase_N"/>
</dbReference>
<feature type="compositionally biased region" description="Polar residues" evidence="1">
    <location>
        <begin position="8"/>
        <end position="19"/>
    </location>
</feature>
<feature type="region of interest" description="Disordered" evidence="1">
    <location>
        <begin position="1"/>
        <end position="31"/>
    </location>
</feature>
<dbReference type="OrthoDB" id="9804333at2"/>
<dbReference type="PANTHER" id="PTHR42924:SF3">
    <property type="entry name" value="POLYMERASE_HISTIDINOL PHOSPHATASE N-TERMINAL DOMAIN-CONTAINING PROTEIN"/>
    <property type="match status" value="1"/>
</dbReference>
<dbReference type="GO" id="GO:0035312">
    <property type="term" value="F:5'-3' DNA exonuclease activity"/>
    <property type="evidence" value="ECO:0007669"/>
    <property type="project" value="TreeGrafter"/>
</dbReference>